<dbReference type="AlphaFoldDB" id="D0U5Z9"/>
<evidence type="ECO:0000313" key="2">
    <source>
        <dbReference type="EMBL" id="ACY25316.1"/>
    </source>
</evidence>
<feature type="domain" description="HD" evidence="1">
    <location>
        <begin position="50"/>
        <end position="127"/>
    </location>
</feature>
<dbReference type="InterPro" id="IPR006674">
    <property type="entry name" value="HD_domain"/>
</dbReference>
<reference evidence="2" key="1">
    <citation type="journal article" date="2009" name="Environ. Microbiol.">
        <title>Comparative analyses of actinobacterial genomic fragments from Lake Kinneret.</title>
        <authorList>
            <person name="Philosof A."/>
            <person name="Sabehi G."/>
            <person name="Beja O."/>
        </authorList>
    </citation>
    <scope>NUCLEOTIDE SEQUENCE</scope>
</reference>
<dbReference type="SUPFAM" id="SSF109604">
    <property type="entry name" value="HD-domain/PDEase-like"/>
    <property type="match status" value="1"/>
</dbReference>
<protein>
    <recommendedName>
        <fullName evidence="1">HD domain-containing protein</fullName>
    </recommendedName>
</protein>
<accession>D0U5Z9</accession>
<organism evidence="2">
    <name type="scientific">uncultured Actinomycetes bacterium</name>
    <dbReference type="NCBI Taxonomy" id="152507"/>
    <lineage>
        <taxon>Bacteria</taxon>
        <taxon>Bacillati</taxon>
        <taxon>Actinomycetota</taxon>
        <taxon>Actinomycetes</taxon>
        <taxon>environmental samples</taxon>
    </lineage>
</organism>
<name>D0U5Z9_9ACTN</name>
<dbReference type="EMBL" id="GQ387491">
    <property type="protein sequence ID" value="ACY25316.1"/>
    <property type="molecule type" value="Genomic_DNA"/>
</dbReference>
<evidence type="ECO:0000259" key="1">
    <source>
        <dbReference type="Pfam" id="PF01966"/>
    </source>
</evidence>
<dbReference type="Pfam" id="PF01966">
    <property type="entry name" value="HD"/>
    <property type="match status" value="1"/>
</dbReference>
<proteinExistence type="predicted"/>
<dbReference type="Gene3D" id="1.10.3210.10">
    <property type="entry name" value="Hypothetical protein af1432"/>
    <property type="match status" value="1"/>
</dbReference>
<sequence>MKHVAHLIKRFFSSWSRKDVTEDELNMVQSTLTASEFNLWNQFGIADRRHSVEVAQRFAVLLPEASPEHRAGVLLHDIGKIQCNLSTLMRVIATLVGPRTKRFARYHQHEEIGITMLRHAGSHTDVIAVLNQTCDAEVAAAFRSADNI</sequence>